<dbReference type="Gene3D" id="1.25.40.270">
    <property type="entry name" value="Vacuolar protein sorting-associated protein vta1"/>
    <property type="match status" value="1"/>
</dbReference>
<dbReference type="Pfam" id="PF02364">
    <property type="entry name" value="Glucan_synthase"/>
    <property type="match status" value="2"/>
</dbReference>
<feature type="transmembrane region" description="Helical" evidence="14">
    <location>
        <begin position="636"/>
        <end position="657"/>
    </location>
</feature>
<evidence type="ECO:0000256" key="2">
    <source>
        <dbReference type="ARBA" id="ARBA00009040"/>
    </source>
</evidence>
<feature type="transmembrane region" description="Helical" evidence="14">
    <location>
        <begin position="1739"/>
        <end position="1760"/>
    </location>
</feature>
<dbReference type="InterPro" id="IPR039431">
    <property type="entry name" value="Vta1/CALS_N"/>
</dbReference>
<dbReference type="InterPro" id="IPR003440">
    <property type="entry name" value="Glyco_trans_48_dom"/>
</dbReference>
<dbReference type="GO" id="GO:0005886">
    <property type="term" value="C:plasma membrane"/>
    <property type="evidence" value="ECO:0007669"/>
    <property type="project" value="UniProtKB-SubCell"/>
</dbReference>
<evidence type="ECO:0000256" key="13">
    <source>
        <dbReference type="ARBA" id="ARBA00047777"/>
    </source>
</evidence>
<dbReference type="FunFam" id="1.25.40.270:FF:000002">
    <property type="entry name" value="callose synthase 3"/>
    <property type="match status" value="1"/>
</dbReference>
<feature type="transmembrane region" description="Helical" evidence="14">
    <location>
        <begin position="509"/>
        <end position="531"/>
    </location>
</feature>
<dbReference type="PANTHER" id="PTHR12741">
    <property type="entry name" value="LYST-INTERACTING PROTEIN LIP5 DOPAMINE RESPONSIVE PROTEIN DRG-1"/>
    <property type="match status" value="1"/>
</dbReference>
<dbReference type="GO" id="GO:0008360">
    <property type="term" value="P:regulation of cell shape"/>
    <property type="evidence" value="ECO:0007669"/>
    <property type="project" value="UniProtKB-KW"/>
</dbReference>
<evidence type="ECO:0000256" key="9">
    <source>
        <dbReference type="ARBA" id="ARBA00022989"/>
    </source>
</evidence>
<evidence type="ECO:0000256" key="3">
    <source>
        <dbReference type="ARBA" id="ARBA00012589"/>
    </source>
</evidence>
<gene>
    <name evidence="16" type="ORF">C24_LOCUS23665</name>
</gene>
<feature type="transmembrane region" description="Helical" evidence="14">
    <location>
        <begin position="485"/>
        <end position="503"/>
    </location>
</feature>
<comment type="subcellular location">
    <subcellularLocation>
        <location evidence="1">Cell membrane</location>
        <topology evidence="1">Multi-pass membrane protein</topology>
    </subcellularLocation>
</comment>
<feature type="domain" description="1,3-beta-glucan synthase component FKS1-like" evidence="15">
    <location>
        <begin position="319"/>
        <end position="434"/>
    </location>
</feature>
<dbReference type="OrthoDB" id="1880850at2759"/>
<dbReference type="EMBL" id="CACSHJ010000096">
    <property type="protein sequence ID" value="CAA0405778.1"/>
    <property type="molecule type" value="Genomic_DNA"/>
</dbReference>
<evidence type="ECO:0000313" key="17">
    <source>
        <dbReference type="Proteomes" id="UP000434276"/>
    </source>
</evidence>
<sequence>MPPKRSVSMNQPNRGQILQTVFSHFFPVASPDSELVPSSLHEDITPILRVAKDVEDTNPRVAFLCHSHALDKANELDPTSSGRDVRQFKNTILQWLEKNNESTLKARQKSSDAHEMQSFYQQYGDEGINDLLNAGAGSSSSQRTKIYQTAVVLYDVLDAVHRKANIKVAAKILESHAEVEAKNKIYVPYNILPLDPDSKNHAMMRDPKIVAVLKAIRYTSDLTWQIGHKINDDEDVLDWLKTMFRFQKDNVSNQREHLILLLANVQMRQTQRQPNLLDDRALDTVMEKLLGNYNKWCNHVGLESSLRFPKDKQQKVVQQRKLLYTGLYLLIWGEAANLRFMPECLCYIYHHMAFELFEMLESKGSKKKYKPKNPTYSGKDEDFLTKVVTPVYKTIAEEAKKSGEGKHSEWRNYDDLNEYFWSKQYLDKLGWPMKANADFFCKTSQQLGLNKSEKKPDMGDGCVGKVNFVEIRTFWHLFRSFDRMWSFYILSLQAMIIIAWNETSESGGAVFHKVLSVFITAAKLNLFQAFLDIALSWKARHSMSTHVRQRYIFKAVAAAVWVLLMPLTYAYSHTSIFIVAILIYLSPNMLPEMLLLIPSIRRTLEKSDFRPVKLIMWWSQPELYIGRGMHESAWSIYKYMMFWIVLLTSKLAFSYYVEIKPLMGPTKEIMSVPMPGYWLPEFFPHVKNNRGVVITLWSPVILVYFMDTQIWYAIVSTLVGGLYGAFRHIGEIQTLGMLRSRFQSLPGAFNACLIPNENTKEKGIKLAFSRKCHKIPNTNGKEAKQFSQMWNTIINSFREEDLISNRELELLLMPCWAYPDLDFIRWPIFLLASKIPIAVDIAKKRNGKHRELKNILAEDNCMSCAVRECYASIKKLLNTLVTGNSDLMLITTVFTIIDTHIEKDTLLTELNLSVLPDLHGHFVKLTEYVLQNKDKDKIQIVNVLLKILEMVTKDILKEEVSSLLELCHSGSYKVHHQHKYFSKLQFPAFSQTEAEKERIKRLHLLLTVKESAMDVPSNLEARRRLTFFSNSLFMEMPGAPKIQNMLSFSALTPYYSEDVLFSTFDLEKENDGVSILFYLQKIFPDEWKNFLERVKCGTEEELDAIDYLKEEIRLWASYRGQTLTKTVRGMMYYQKALELQAFFDLANERELMKGYKSAEASSSGSSLWAECQALADIKFTYVVACQQYSIHKRSGDQRAKDILTLMTTYPSLRVAYIDEVEQTHIYSKGTSEKFYYSALVKAAPQTYSTDSSDSGHMLDQVIYQIKLPGPPIIGEGKPENQNNAIIFTRGEALQTIDMNQDYYIEEAFKMRNLLQEFLEKNGGVRYPTILGLREHIFTRSVSCLAWFMSNQEHSFVTIGQRVLANPLKVRFHYGHPDVFDRVFHLTRGGVSKASKVINLSEDIFAGFNSTLREGTVSHHEYIQVGKGRDVGLNQISMFEAKIANGSGEQTLSRDLYRLGHQFDFFRMLSCYFTTVGFYFCSMLTVLTVYVFLYGRLYLVLSGVEKELGNKPMMMEIILASQSFVQIVFLMAMPMIMEIGLERGFYDALFDFVLMQLQLASVFFTFQLGTKFHYYCKTLLHGGAEYRGTGRGFVVFHAKFAENYRFYSRSHFVKATELGILLLVYHIFGPTYIGLFTISIWFMVGTWLFAPFLFNPSGFEWHEIVEDWADWKKWIEYDNGGIGVPPEKSWESWWEKDIEHLQHSGKWGIVVEIFFALRFFIFQYGLVYQLSAFKNKYSSLWVFGASWLLILILLLTVTVLDYARRRLGTEFQLLFRIIKVSLFLAFMAIFITLMTCRLILPQDVFLCMLALIPTGWGLLLIAQSCKPLIQQPGIWSWVMTLAWVYDLVMGSLLFIPIAFMAWFPFISEFQTRMLFNQAFSRGLHISRILSGQRKHRSSKNKD</sequence>
<evidence type="ECO:0000256" key="5">
    <source>
        <dbReference type="ARBA" id="ARBA00022676"/>
    </source>
</evidence>
<protein>
    <recommendedName>
        <fullName evidence="12">1,3-beta-glucan synthase</fullName>
        <ecNumber evidence="3">2.4.1.34</ecNumber>
    </recommendedName>
    <alternativeName>
        <fullName evidence="12">1,3-beta-glucan synthase</fullName>
    </alternativeName>
</protein>
<evidence type="ECO:0000256" key="7">
    <source>
        <dbReference type="ARBA" id="ARBA00022692"/>
    </source>
</evidence>
<dbReference type="InterPro" id="IPR058851">
    <property type="entry name" value="CALS1_helical"/>
</dbReference>
<accession>A0A5S9Y8I9</accession>
<comment type="similarity">
    <text evidence="2">Belongs to the glycosyltransferase 48 family.</text>
</comment>
<feature type="transmembrane region" description="Helical" evidence="14">
    <location>
        <begin position="1772"/>
        <end position="1792"/>
    </location>
</feature>
<dbReference type="Pfam" id="PF14288">
    <property type="entry name" value="FKS1_dom1"/>
    <property type="match status" value="1"/>
</dbReference>
<dbReference type="Pfam" id="PF04652">
    <property type="entry name" value="Vta1"/>
    <property type="match status" value="1"/>
</dbReference>
<evidence type="ECO:0000256" key="11">
    <source>
        <dbReference type="ARBA" id="ARBA00023316"/>
    </source>
</evidence>
<keyword evidence="4" id="KW-1003">Cell membrane</keyword>
<feature type="transmembrane region" description="Helical" evidence="14">
    <location>
        <begin position="1798"/>
        <end position="1821"/>
    </location>
</feature>
<evidence type="ECO:0000256" key="12">
    <source>
        <dbReference type="ARBA" id="ARBA00032165"/>
    </source>
</evidence>
<dbReference type="GO" id="GO:0006075">
    <property type="term" value="P:(1-&gt;3)-beta-D-glucan biosynthetic process"/>
    <property type="evidence" value="ECO:0007669"/>
    <property type="project" value="InterPro"/>
</dbReference>
<dbReference type="GO" id="GO:0071555">
    <property type="term" value="P:cell wall organization"/>
    <property type="evidence" value="ECO:0007669"/>
    <property type="project" value="UniProtKB-KW"/>
</dbReference>
<feature type="transmembrane region" description="Helical" evidence="14">
    <location>
        <begin position="576"/>
        <end position="597"/>
    </location>
</feature>
<keyword evidence="10 14" id="KW-0472">Membrane</keyword>
<dbReference type="PANTHER" id="PTHR12741:SF70">
    <property type="entry name" value="CALLOSE SYNTHASE 2-RELATED"/>
    <property type="match status" value="1"/>
</dbReference>
<comment type="catalytic activity">
    <reaction evidence="13">
        <text>[(1-&gt;3)-beta-D-glucosyl](n) + UDP-alpha-D-glucose = [(1-&gt;3)-beta-D-glucosyl](n+1) + UDP + H(+)</text>
        <dbReference type="Rhea" id="RHEA:21476"/>
        <dbReference type="Rhea" id="RHEA-COMP:11146"/>
        <dbReference type="Rhea" id="RHEA-COMP:14303"/>
        <dbReference type="ChEBI" id="CHEBI:15378"/>
        <dbReference type="ChEBI" id="CHEBI:37671"/>
        <dbReference type="ChEBI" id="CHEBI:58223"/>
        <dbReference type="ChEBI" id="CHEBI:58885"/>
        <dbReference type="EC" id="2.4.1.34"/>
    </reaction>
</comment>
<feature type="transmembrane region" description="Helical" evidence="14">
    <location>
        <begin position="1547"/>
        <end position="1568"/>
    </location>
</feature>
<dbReference type="Pfam" id="PF25968">
    <property type="entry name" value="CALS1"/>
    <property type="match status" value="1"/>
</dbReference>
<evidence type="ECO:0000256" key="8">
    <source>
        <dbReference type="ARBA" id="ARBA00022960"/>
    </source>
</evidence>
<evidence type="ECO:0000313" key="16">
    <source>
        <dbReference type="EMBL" id="CAA0405778.1"/>
    </source>
</evidence>
<evidence type="ECO:0000256" key="6">
    <source>
        <dbReference type="ARBA" id="ARBA00022679"/>
    </source>
</evidence>
<keyword evidence="5" id="KW-0328">Glycosyltransferase</keyword>
<feature type="transmembrane region" description="Helical" evidence="14">
    <location>
        <begin position="1470"/>
        <end position="1492"/>
    </location>
</feature>
<feature type="transmembrane region" description="Helical" evidence="14">
    <location>
        <begin position="551"/>
        <end position="570"/>
    </location>
</feature>
<dbReference type="InterPro" id="IPR023175">
    <property type="entry name" value="Vta1/CALS_N_sf"/>
</dbReference>
<dbReference type="GO" id="GO:0000148">
    <property type="term" value="C:1,3-beta-D-glucan synthase complex"/>
    <property type="evidence" value="ECO:0007669"/>
    <property type="project" value="InterPro"/>
</dbReference>
<dbReference type="InterPro" id="IPR026899">
    <property type="entry name" value="FKS1-like_dom1"/>
</dbReference>
<dbReference type="SMART" id="SM01205">
    <property type="entry name" value="FKS1_dom1"/>
    <property type="match status" value="1"/>
</dbReference>
<keyword evidence="7 14" id="KW-0812">Transmembrane</keyword>
<keyword evidence="8" id="KW-0133">Cell shape</keyword>
<keyword evidence="11" id="KW-0961">Cell wall biogenesis/degradation</keyword>
<dbReference type="GO" id="GO:0003843">
    <property type="term" value="F:1,3-beta-D-glucan synthase activity"/>
    <property type="evidence" value="ECO:0007669"/>
    <property type="project" value="UniProtKB-EC"/>
</dbReference>
<feature type="transmembrane region" description="Helical" evidence="14">
    <location>
        <begin position="1833"/>
        <end position="1862"/>
    </location>
</feature>
<name>A0A5S9Y8I9_ARATH</name>
<dbReference type="Proteomes" id="UP000434276">
    <property type="component" value="Unassembled WGS sequence"/>
</dbReference>
<evidence type="ECO:0000259" key="15">
    <source>
        <dbReference type="SMART" id="SM01205"/>
    </source>
</evidence>
<keyword evidence="6" id="KW-0808">Transferase</keyword>
<evidence type="ECO:0000256" key="1">
    <source>
        <dbReference type="ARBA" id="ARBA00004651"/>
    </source>
</evidence>
<dbReference type="EC" id="2.4.1.34" evidence="3"/>
<evidence type="ECO:0000256" key="14">
    <source>
        <dbReference type="SAM" id="Phobius"/>
    </source>
</evidence>
<feature type="transmembrane region" description="Helical" evidence="14">
    <location>
        <begin position="1512"/>
        <end position="1535"/>
    </location>
</feature>
<evidence type="ECO:0000256" key="10">
    <source>
        <dbReference type="ARBA" id="ARBA00023136"/>
    </source>
</evidence>
<evidence type="ECO:0000256" key="4">
    <source>
        <dbReference type="ARBA" id="ARBA00022475"/>
    </source>
</evidence>
<organism evidence="16 17">
    <name type="scientific">Arabidopsis thaliana</name>
    <name type="common">Mouse-ear cress</name>
    <dbReference type="NCBI Taxonomy" id="3702"/>
    <lineage>
        <taxon>Eukaryota</taxon>
        <taxon>Viridiplantae</taxon>
        <taxon>Streptophyta</taxon>
        <taxon>Embryophyta</taxon>
        <taxon>Tracheophyta</taxon>
        <taxon>Spermatophyta</taxon>
        <taxon>Magnoliopsida</taxon>
        <taxon>eudicotyledons</taxon>
        <taxon>Gunneridae</taxon>
        <taxon>Pentapetalae</taxon>
        <taxon>rosids</taxon>
        <taxon>malvids</taxon>
        <taxon>Brassicales</taxon>
        <taxon>Brassicaceae</taxon>
        <taxon>Camelineae</taxon>
        <taxon>Arabidopsis</taxon>
    </lineage>
</organism>
<reference evidence="16 17" key="1">
    <citation type="submission" date="2019-12" db="EMBL/GenBank/DDBJ databases">
        <authorList>
            <person name="Jiao W.-B."/>
            <person name="Schneeberger K."/>
        </authorList>
    </citation>
    <scope>NUCLEOTIDE SEQUENCE [LARGE SCALE GENOMIC DNA]</scope>
    <source>
        <strain evidence="17">cv. C24</strain>
    </source>
</reference>
<feature type="transmembrane region" description="Helical" evidence="14">
    <location>
        <begin position="1631"/>
        <end position="1653"/>
    </location>
</feature>
<dbReference type="ExpressionAtlas" id="A0A5S9Y8I9">
    <property type="expression patterns" value="baseline and differential"/>
</dbReference>
<keyword evidence="9 14" id="KW-1133">Transmembrane helix</keyword>
<proteinExistence type="inferred from homology"/>